<evidence type="ECO:0000313" key="3">
    <source>
        <dbReference type="Proteomes" id="UP000076738"/>
    </source>
</evidence>
<protein>
    <submittedName>
        <fullName evidence="2">Uncharacterized protein</fullName>
    </submittedName>
</protein>
<evidence type="ECO:0000313" key="2">
    <source>
        <dbReference type="EMBL" id="KZP01149.1"/>
    </source>
</evidence>
<organism evidence="2 3">
    <name type="scientific">Calocera viscosa (strain TUFC12733)</name>
    <dbReference type="NCBI Taxonomy" id="1330018"/>
    <lineage>
        <taxon>Eukaryota</taxon>
        <taxon>Fungi</taxon>
        <taxon>Dikarya</taxon>
        <taxon>Basidiomycota</taxon>
        <taxon>Agaricomycotina</taxon>
        <taxon>Dacrymycetes</taxon>
        <taxon>Dacrymycetales</taxon>
        <taxon>Dacrymycetaceae</taxon>
        <taxon>Calocera</taxon>
    </lineage>
</organism>
<keyword evidence="3" id="KW-1185">Reference proteome</keyword>
<feature type="region of interest" description="Disordered" evidence="1">
    <location>
        <begin position="161"/>
        <end position="194"/>
    </location>
</feature>
<sequence length="301" mass="33647">MSGKRTHRPDTCVHCLEQQVACEVFTGGATSGTFMRLALAHEASPSDDDLIAPLAVNGSTRSKGMCLIKAREKYNLILSKAESGTLLRANSAPAKERLSLLETYRIDEPLACPVFASFPSSYWDIYFKSRAPQRDGTTPDRFETHDPSVSEAICHALHEDALQTQDEPTPSKTGTTKDNSELSGKDKVRKRKRRIGVARRPIEDELAKLLHHLGADSGPTVSPESVKRRLLEHFQRIINENGTAQHELAKVLRFWGQREDMDDSFITRKRKPSLVQAQGKVGKKGPNELPWRFLPPEFLGH</sequence>
<feature type="compositionally biased region" description="Polar residues" evidence="1">
    <location>
        <begin position="162"/>
        <end position="177"/>
    </location>
</feature>
<proteinExistence type="predicted"/>
<dbReference type="Proteomes" id="UP000076738">
    <property type="component" value="Unassembled WGS sequence"/>
</dbReference>
<gene>
    <name evidence="2" type="ORF">CALVIDRAFT_552256</name>
</gene>
<dbReference type="EMBL" id="KV417267">
    <property type="protein sequence ID" value="KZP01149.1"/>
    <property type="molecule type" value="Genomic_DNA"/>
</dbReference>
<evidence type="ECO:0000256" key="1">
    <source>
        <dbReference type="SAM" id="MobiDB-lite"/>
    </source>
</evidence>
<dbReference type="AlphaFoldDB" id="A0A167RPY5"/>
<name>A0A167RPY5_CALVF</name>
<reference evidence="2 3" key="1">
    <citation type="journal article" date="2016" name="Mol. Biol. Evol.">
        <title>Comparative Genomics of Early-Diverging Mushroom-Forming Fungi Provides Insights into the Origins of Lignocellulose Decay Capabilities.</title>
        <authorList>
            <person name="Nagy L.G."/>
            <person name="Riley R."/>
            <person name="Tritt A."/>
            <person name="Adam C."/>
            <person name="Daum C."/>
            <person name="Floudas D."/>
            <person name="Sun H."/>
            <person name="Yadav J.S."/>
            <person name="Pangilinan J."/>
            <person name="Larsson K.H."/>
            <person name="Matsuura K."/>
            <person name="Barry K."/>
            <person name="Labutti K."/>
            <person name="Kuo R."/>
            <person name="Ohm R.A."/>
            <person name="Bhattacharya S.S."/>
            <person name="Shirouzu T."/>
            <person name="Yoshinaga Y."/>
            <person name="Martin F.M."/>
            <person name="Grigoriev I.V."/>
            <person name="Hibbett D.S."/>
        </authorList>
    </citation>
    <scope>NUCLEOTIDE SEQUENCE [LARGE SCALE GENOMIC DNA]</scope>
    <source>
        <strain evidence="2 3">TUFC12733</strain>
    </source>
</reference>
<accession>A0A167RPY5</accession>